<dbReference type="PANTHER" id="PTHR21496:SF23">
    <property type="entry name" value="3-PHENYLPROPIONATE_CINNAMIC ACID DIOXYGENASE FERREDOXIN SUBUNIT"/>
    <property type="match status" value="1"/>
</dbReference>
<dbReference type="Proteomes" id="UP000295636">
    <property type="component" value="Unassembled WGS sequence"/>
</dbReference>
<dbReference type="InterPro" id="IPR036922">
    <property type="entry name" value="Rieske_2Fe-2S_sf"/>
</dbReference>
<evidence type="ECO:0000256" key="1">
    <source>
        <dbReference type="ARBA" id="ARBA00022714"/>
    </source>
</evidence>
<dbReference type="AlphaFoldDB" id="A0A4R5KC97"/>
<dbReference type="InterPro" id="IPR017941">
    <property type="entry name" value="Rieske_2Fe-2S"/>
</dbReference>
<keyword evidence="3" id="KW-0408">Iron</keyword>
<name>A0A4R5KC97_9BACL</name>
<reference evidence="6 7" key="1">
    <citation type="submission" date="2019-03" db="EMBL/GenBank/DDBJ databases">
        <title>This is whole genome sequence of Paenibacillus sp MS74 strain.</title>
        <authorList>
            <person name="Trinh H.N."/>
        </authorList>
    </citation>
    <scope>NUCLEOTIDE SEQUENCE [LARGE SCALE GENOMIC DNA]</scope>
    <source>
        <strain evidence="6 7">MS74</strain>
    </source>
</reference>
<dbReference type="CDD" id="cd03467">
    <property type="entry name" value="Rieske"/>
    <property type="match status" value="1"/>
</dbReference>
<dbReference type="RefSeq" id="WP_133234789.1">
    <property type="nucleotide sequence ID" value="NZ_SMRT01000019.1"/>
</dbReference>
<dbReference type="PANTHER" id="PTHR21496">
    <property type="entry name" value="FERREDOXIN-RELATED"/>
    <property type="match status" value="1"/>
</dbReference>
<organism evidence="6 7">
    <name type="scientific">Paenibacillus piri</name>
    <dbReference type="NCBI Taxonomy" id="2547395"/>
    <lineage>
        <taxon>Bacteria</taxon>
        <taxon>Bacillati</taxon>
        <taxon>Bacillota</taxon>
        <taxon>Bacilli</taxon>
        <taxon>Bacillales</taxon>
        <taxon>Paenibacillaceae</taxon>
        <taxon>Paenibacillus</taxon>
    </lineage>
</organism>
<dbReference type="GO" id="GO:0046872">
    <property type="term" value="F:metal ion binding"/>
    <property type="evidence" value="ECO:0007669"/>
    <property type="project" value="UniProtKB-KW"/>
</dbReference>
<dbReference type="SUPFAM" id="SSF50022">
    <property type="entry name" value="ISP domain"/>
    <property type="match status" value="1"/>
</dbReference>
<evidence type="ECO:0000313" key="7">
    <source>
        <dbReference type="Proteomes" id="UP000295636"/>
    </source>
</evidence>
<accession>A0A4R5KC97</accession>
<evidence type="ECO:0000256" key="3">
    <source>
        <dbReference type="ARBA" id="ARBA00023004"/>
    </source>
</evidence>
<dbReference type="GO" id="GO:0016705">
    <property type="term" value="F:oxidoreductase activity, acting on paired donors, with incorporation or reduction of molecular oxygen"/>
    <property type="evidence" value="ECO:0007669"/>
    <property type="project" value="UniProtKB-ARBA"/>
</dbReference>
<keyword evidence="2" id="KW-0479">Metal-binding</keyword>
<feature type="domain" description="Rieske" evidence="5">
    <location>
        <begin position="4"/>
        <end position="115"/>
    </location>
</feature>
<dbReference type="Pfam" id="PF00355">
    <property type="entry name" value="Rieske"/>
    <property type="match status" value="1"/>
</dbReference>
<keyword evidence="4" id="KW-0411">Iron-sulfur</keyword>
<evidence type="ECO:0000256" key="4">
    <source>
        <dbReference type="ARBA" id="ARBA00023014"/>
    </source>
</evidence>
<dbReference type="GO" id="GO:0051537">
    <property type="term" value="F:2 iron, 2 sulfur cluster binding"/>
    <property type="evidence" value="ECO:0007669"/>
    <property type="project" value="UniProtKB-KW"/>
</dbReference>
<protein>
    <submittedName>
        <fullName evidence="6">Rieske (2Fe-2S) protein</fullName>
    </submittedName>
</protein>
<keyword evidence="1" id="KW-0001">2Fe-2S</keyword>
<dbReference type="EMBL" id="SMRT01000019">
    <property type="protein sequence ID" value="TDF92746.1"/>
    <property type="molecule type" value="Genomic_DNA"/>
</dbReference>
<sequence length="147" mass="16486">MANHRVGTTGEIPPGARKIVQLENRSIGVFNVKGTYYALRNNCPHQGAPLCQGRLTGLAMHSMPGEYNYGREDEIISCPWHGWEFDLTNGKSIYDPHKCLVKTYEVIVEPRSISQPRTVTAATEAEQETMIDTYPVTVEGDWVIIHI</sequence>
<dbReference type="Gene3D" id="2.102.10.10">
    <property type="entry name" value="Rieske [2Fe-2S] iron-sulphur domain"/>
    <property type="match status" value="1"/>
</dbReference>
<evidence type="ECO:0000259" key="5">
    <source>
        <dbReference type="PROSITE" id="PS51296"/>
    </source>
</evidence>
<proteinExistence type="predicted"/>
<comment type="caution">
    <text evidence="6">The sequence shown here is derived from an EMBL/GenBank/DDBJ whole genome shotgun (WGS) entry which is preliminary data.</text>
</comment>
<gene>
    <name evidence="6" type="ORF">E1757_28910</name>
</gene>
<dbReference type="OrthoDB" id="9795104at2"/>
<dbReference type="GO" id="GO:0004497">
    <property type="term" value="F:monooxygenase activity"/>
    <property type="evidence" value="ECO:0007669"/>
    <property type="project" value="UniProtKB-ARBA"/>
</dbReference>
<evidence type="ECO:0000256" key="2">
    <source>
        <dbReference type="ARBA" id="ARBA00022723"/>
    </source>
</evidence>
<dbReference type="PROSITE" id="PS51296">
    <property type="entry name" value="RIESKE"/>
    <property type="match status" value="1"/>
</dbReference>
<evidence type="ECO:0000313" key="6">
    <source>
        <dbReference type="EMBL" id="TDF92746.1"/>
    </source>
</evidence>
<keyword evidence="7" id="KW-1185">Reference proteome</keyword>